<name>A0ABZ0QM82_9VIBR</name>
<keyword evidence="3" id="KW-1185">Reference proteome</keyword>
<keyword evidence="1" id="KW-0472">Membrane</keyword>
<dbReference type="Proteomes" id="UP001304071">
    <property type="component" value="Chromosome 2"/>
</dbReference>
<organism evidence="2 3">
    <name type="scientific">Vibrio porteresiae DSM 19223</name>
    <dbReference type="NCBI Taxonomy" id="1123496"/>
    <lineage>
        <taxon>Bacteria</taxon>
        <taxon>Pseudomonadati</taxon>
        <taxon>Pseudomonadota</taxon>
        <taxon>Gammaproteobacteria</taxon>
        <taxon>Vibrionales</taxon>
        <taxon>Vibrionaceae</taxon>
        <taxon>Vibrio</taxon>
    </lineage>
</organism>
<gene>
    <name evidence="2" type="ORF">R8Z52_18555</name>
</gene>
<proteinExistence type="predicted"/>
<keyword evidence="1" id="KW-1133">Transmembrane helix</keyword>
<evidence type="ECO:0000313" key="3">
    <source>
        <dbReference type="Proteomes" id="UP001304071"/>
    </source>
</evidence>
<evidence type="ECO:0000313" key="2">
    <source>
        <dbReference type="EMBL" id="WPC76531.1"/>
    </source>
</evidence>
<dbReference type="EMBL" id="CP138204">
    <property type="protein sequence ID" value="WPC76531.1"/>
    <property type="molecule type" value="Genomic_DNA"/>
</dbReference>
<reference evidence="2 3" key="1">
    <citation type="submission" date="2023-11" db="EMBL/GenBank/DDBJ databases">
        <title>Plant-associative lifestyle of Vibrio porteresiae and its evolutionary dynamics.</title>
        <authorList>
            <person name="Rameshkumar N."/>
            <person name="Kirti K."/>
        </authorList>
    </citation>
    <scope>NUCLEOTIDE SEQUENCE [LARGE SCALE GENOMIC DNA]</scope>
    <source>
        <strain evidence="2 3">MSSRF30</strain>
    </source>
</reference>
<evidence type="ECO:0000256" key="1">
    <source>
        <dbReference type="SAM" id="Phobius"/>
    </source>
</evidence>
<keyword evidence="1" id="KW-0812">Transmembrane</keyword>
<dbReference type="RefSeq" id="WP_261896938.1">
    <property type="nucleotide sequence ID" value="NZ_AP024896.1"/>
</dbReference>
<sequence>MTMYFDFVKALLSKNEQGQVLIAVKEQGPVARVISRIGKLAVLLGVISFLWGCVNALMQP</sequence>
<protein>
    <submittedName>
        <fullName evidence="2">Uncharacterized protein</fullName>
    </submittedName>
</protein>
<accession>A0ABZ0QM82</accession>
<feature type="transmembrane region" description="Helical" evidence="1">
    <location>
        <begin position="40"/>
        <end position="58"/>
    </location>
</feature>